<dbReference type="InterPro" id="IPR010324">
    <property type="entry name" value="DRP"/>
</dbReference>
<name>A0A2M7UIG1_9BACT</name>
<dbReference type="EMBL" id="PFOI01000026">
    <property type="protein sequence ID" value="PIZ71018.1"/>
    <property type="molecule type" value="Genomic_DNA"/>
</dbReference>
<dbReference type="Gene3D" id="1.10.10.10">
    <property type="entry name" value="Winged helix-like DNA-binding domain superfamily/Winged helix DNA-binding domain"/>
    <property type="match status" value="1"/>
</dbReference>
<protein>
    <submittedName>
        <fullName evidence="2">Restriction endonuclease</fullName>
    </submittedName>
</protein>
<evidence type="ECO:0000313" key="2">
    <source>
        <dbReference type="EMBL" id="PIZ71018.1"/>
    </source>
</evidence>
<keyword evidence="2" id="KW-0378">Hydrolase</keyword>
<dbReference type="AlphaFoldDB" id="A0A2M7UIG1"/>
<comment type="caution">
    <text evidence="2">The sequence shown here is derived from an EMBL/GenBank/DDBJ whole genome shotgun (WGS) entry which is preliminary data.</text>
</comment>
<dbReference type="Proteomes" id="UP000231071">
    <property type="component" value="Unassembled WGS sequence"/>
</dbReference>
<evidence type="ECO:0000259" key="1">
    <source>
        <dbReference type="Pfam" id="PF17726"/>
    </source>
</evidence>
<keyword evidence="2" id="KW-0255">Endonuclease</keyword>
<keyword evidence="2" id="KW-0540">Nuclease</keyword>
<evidence type="ECO:0000313" key="3">
    <source>
        <dbReference type="Proteomes" id="UP000231071"/>
    </source>
</evidence>
<dbReference type="Pfam" id="PF17726">
    <property type="entry name" value="DpnI_C"/>
    <property type="match status" value="1"/>
</dbReference>
<dbReference type="InterPro" id="IPR036388">
    <property type="entry name" value="WH-like_DNA-bd_sf"/>
</dbReference>
<sequence>MNLSFDTKLADGYTSPSQKMRVLTEDWVDNQIYCPNCGYIDLEKYQRNKPVGDFYCDKCREDYELKSKKDKFGSKIIDGAYGTMVERLTGSSNPNFFLLNYDSCDFSVLNFFVIPKHFFVPEIIEKRKPLAPTARRHDWVGCNILLQSIPQTGKIFFVQDGRVEPKEKVLAGWKKTLFLRDEKEISAKGWLLDIMNCIEKLGSKEFTLDEIYTLENLLSKKHPDNKHIKDKIRQQLQILRDKGYLEFIERGRYRVT</sequence>
<accession>A0A2M7UIG1</accession>
<dbReference type="CDD" id="cd22319">
    <property type="entry name" value="DpnI-like"/>
    <property type="match status" value="1"/>
</dbReference>
<dbReference type="GO" id="GO:0004519">
    <property type="term" value="F:endonuclease activity"/>
    <property type="evidence" value="ECO:0007669"/>
    <property type="project" value="UniProtKB-KW"/>
</dbReference>
<dbReference type="InterPro" id="IPR043025">
    <property type="entry name" value="DRP_PD-(D/E)XK_dom"/>
</dbReference>
<organism evidence="2 3">
    <name type="scientific">Candidatus Portnoybacteria bacterium CG_4_10_14_0_2_um_filter_39_11</name>
    <dbReference type="NCBI Taxonomy" id="1974797"/>
    <lineage>
        <taxon>Bacteria</taxon>
        <taxon>Candidatus Portnoyibacteriota</taxon>
    </lineage>
</organism>
<gene>
    <name evidence="2" type="ORF">COY09_01635</name>
</gene>
<proteinExistence type="predicted"/>
<feature type="domain" description="Dam-replacing protein HTH" evidence="1">
    <location>
        <begin position="187"/>
        <end position="254"/>
    </location>
</feature>
<dbReference type="Gene3D" id="3.40.210.30">
    <property type="entry name" value="Dam replacing family, catalytic PD-(D/E)XK domain"/>
    <property type="match status" value="1"/>
</dbReference>
<dbReference type="Pfam" id="PF06044">
    <property type="entry name" value="DpnI"/>
    <property type="match status" value="1"/>
</dbReference>
<reference evidence="3" key="1">
    <citation type="submission" date="2017-09" db="EMBL/GenBank/DDBJ databases">
        <title>Depth-based differentiation of microbial function through sediment-hosted aquifers and enrichment of novel symbionts in the deep terrestrial subsurface.</title>
        <authorList>
            <person name="Probst A.J."/>
            <person name="Ladd B."/>
            <person name="Jarett J.K."/>
            <person name="Geller-Mcgrath D.E."/>
            <person name="Sieber C.M.K."/>
            <person name="Emerson J.B."/>
            <person name="Anantharaman K."/>
            <person name="Thomas B.C."/>
            <person name="Malmstrom R."/>
            <person name="Stieglmeier M."/>
            <person name="Klingl A."/>
            <person name="Woyke T."/>
            <person name="Ryan C.M."/>
            <person name="Banfield J.F."/>
        </authorList>
    </citation>
    <scope>NUCLEOTIDE SEQUENCE [LARGE SCALE GENOMIC DNA]</scope>
</reference>
<dbReference type="InterPro" id="IPR041368">
    <property type="entry name" value="DRP_C"/>
</dbReference>